<keyword evidence="7 8" id="KW-0472">Membrane</keyword>
<keyword evidence="6 8" id="KW-0408">Iron</keyword>
<keyword evidence="4 8" id="KW-0812">Transmembrane</keyword>
<feature type="transmembrane region" description="Helical" evidence="8">
    <location>
        <begin position="152"/>
        <end position="168"/>
    </location>
</feature>
<feature type="transmembrane region" description="Helical" evidence="8">
    <location>
        <begin position="174"/>
        <end position="195"/>
    </location>
</feature>
<comment type="cofactor">
    <cofactor evidence="8">
        <name>FMN</name>
        <dbReference type="ChEBI" id="CHEBI:58210"/>
    </cofactor>
    <text evidence="8">Binds 1 FMN per subunit.</text>
</comment>
<dbReference type="STRING" id="578942.SAMN05216289_103171"/>
<keyword evidence="8" id="KW-1003">Cell membrane</keyword>
<evidence type="ECO:0000259" key="9">
    <source>
        <dbReference type="Pfam" id="PF01794"/>
    </source>
</evidence>
<dbReference type="GO" id="GO:0030091">
    <property type="term" value="P:protein repair"/>
    <property type="evidence" value="ECO:0007669"/>
    <property type="project" value="UniProtKB-UniRule"/>
</dbReference>
<feature type="transmembrane region" description="Helical" evidence="8">
    <location>
        <begin position="50"/>
        <end position="68"/>
    </location>
</feature>
<keyword evidence="11" id="KW-1185">Reference proteome</keyword>
<dbReference type="PANTHER" id="PTHR36964:SF1">
    <property type="entry name" value="PROTEIN-METHIONINE-SULFOXIDE REDUCTASE HEME-BINDING SUBUNIT MSRQ"/>
    <property type="match status" value="1"/>
</dbReference>
<protein>
    <recommendedName>
        <fullName evidence="8">Protein-methionine-sulfoxide reductase heme-binding subunit MsrQ</fullName>
    </recommendedName>
    <alternativeName>
        <fullName evidence="8">Flavocytochrome MsrQ</fullName>
    </alternativeName>
</protein>
<comment type="subunit">
    <text evidence="8">Heterodimer of a catalytic subunit (MsrP) and a heme-binding subunit (MsrQ).</text>
</comment>
<keyword evidence="5 8" id="KW-1133">Transmembrane helix</keyword>
<proteinExistence type="inferred from homology"/>
<dbReference type="GO" id="GO:0009055">
    <property type="term" value="F:electron transfer activity"/>
    <property type="evidence" value="ECO:0007669"/>
    <property type="project" value="UniProtKB-UniRule"/>
</dbReference>
<dbReference type="InterPro" id="IPR013130">
    <property type="entry name" value="Fe3_Rdtase_TM_dom"/>
</dbReference>
<evidence type="ECO:0000313" key="11">
    <source>
        <dbReference type="Proteomes" id="UP000198575"/>
    </source>
</evidence>
<gene>
    <name evidence="8" type="primary">msrQ</name>
    <name evidence="10" type="ORF">SAMN05216289_103171</name>
</gene>
<evidence type="ECO:0000256" key="1">
    <source>
        <dbReference type="ARBA" id="ARBA00004141"/>
    </source>
</evidence>
<organism evidence="10 11">
    <name type="scientific">Dokdonella immobilis</name>
    <dbReference type="NCBI Taxonomy" id="578942"/>
    <lineage>
        <taxon>Bacteria</taxon>
        <taxon>Pseudomonadati</taxon>
        <taxon>Pseudomonadota</taxon>
        <taxon>Gammaproteobacteria</taxon>
        <taxon>Lysobacterales</taxon>
        <taxon>Rhodanobacteraceae</taxon>
        <taxon>Dokdonella</taxon>
    </lineage>
</organism>
<dbReference type="GO" id="GO:0010181">
    <property type="term" value="F:FMN binding"/>
    <property type="evidence" value="ECO:0007669"/>
    <property type="project" value="UniProtKB-UniRule"/>
</dbReference>
<dbReference type="InterPro" id="IPR022837">
    <property type="entry name" value="MsrQ-like"/>
</dbReference>
<dbReference type="OrthoDB" id="9788328at2"/>
<dbReference type="AlphaFoldDB" id="A0A1I4VYE9"/>
<dbReference type="RefSeq" id="WP_092404946.1">
    <property type="nucleotide sequence ID" value="NZ_FOVF01000003.1"/>
</dbReference>
<keyword evidence="8" id="KW-0479">Metal-binding</keyword>
<evidence type="ECO:0000256" key="2">
    <source>
        <dbReference type="ARBA" id="ARBA00022448"/>
    </source>
</evidence>
<feature type="transmembrane region" description="Helical" evidence="8">
    <location>
        <begin position="116"/>
        <end position="132"/>
    </location>
</feature>
<accession>A0A1I4VYE9</accession>
<comment type="cofactor">
    <cofactor evidence="8">
        <name>heme b</name>
        <dbReference type="ChEBI" id="CHEBI:60344"/>
    </cofactor>
    <text evidence="8">Binds 1 heme b (iron(II)-protoporphyrin IX) group per subunit.</text>
</comment>
<name>A0A1I4VYE9_9GAMM</name>
<evidence type="ECO:0000256" key="8">
    <source>
        <dbReference type="HAMAP-Rule" id="MF_01207"/>
    </source>
</evidence>
<feature type="domain" description="Ferric oxidoreductase" evidence="9">
    <location>
        <begin position="47"/>
        <end position="159"/>
    </location>
</feature>
<keyword evidence="8" id="KW-0285">Flavoprotein</keyword>
<evidence type="ECO:0000256" key="6">
    <source>
        <dbReference type="ARBA" id="ARBA00023004"/>
    </source>
</evidence>
<reference evidence="10 11" key="1">
    <citation type="submission" date="2016-10" db="EMBL/GenBank/DDBJ databases">
        <authorList>
            <person name="de Groot N.N."/>
        </authorList>
    </citation>
    <scope>NUCLEOTIDE SEQUENCE [LARGE SCALE GENOMIC DNA]</scope>
    <source>
        <strain evidence="10 11">CGMCC 1.7659</strain>
    </source>
</reference>
<feature type="transmembrane region" description="Helical" evidence="8">
    <location>
        <begin position="12"/>
        <end position="30"/>
    </location>
</feature>
<comment type="function">
    <text evidence="8">Part of the MsrPQ system that repairs oxidized periplasmic proteins containing methionine sulfoxide residues (Met-O), using respiratory chain electrons. Thus protects these proteins from oxidative-stress damage caused by reactive species of oxygen and chlorine generated by the host defense mechanisms. MsrPQ is essential for the maintenance of envelope integrity under bleach stress, rescuing a wide series of structurally unrelated periplasmic proteins from methionine oxidation. MsrQ provides electrons for reduction to the reductase catalytic subunit MsrP, using the quinone pool of the respiratory chain.</text>
</comment>
<keyword evidence="3 8" id="KW-0349">Heme</keyword>
<dbReference type="GO" id="GO:0016679">
    <property type="term" value="F:oxidoreductase activity, acting on diphenols and related substances as donors"/>
    <property type="evidence" value="ECO:0007669"/>
    <property type="project" value="TreeGrafter"/>
</dbReference>
<dbReference type="PANTHER" id="PTHR36964">
    <property type="entry name" value="PROTEIN-METHIONINE-SULFOXIDE REDUCTASE HEME-BINDING SUBUNIT MSRQ"/>
    <property type="match status" value="1"/>
</dbReference>
<dbReference type="GO" id="GO:0020037">
    <property type="term" value="F:heme binding"/>
    <property type="evidence" value="ECO:0007669"/>
    <property type="project" value="UniProtKB-UniRule"/>
</dbReference>
<comment type="subcellular location">
    <subcellularLocation>
        <location evidence="8">Cell membrane</location>
        <topology evidence="8">Multi-pass membrane protein</topology>
    </subcellularLocation>
    <subcellularLocation>
        <location evidence="1">Membrane</location>
        <topology evidence="1">Multi-pass membrane protein</topology>
    </subcellularLocation>
</comment>
<evidence type="ECO:0000313" key="10">
    <source>
        <dbReference type="EMBL" id="SFN06185.1"/>
    </source>
</evidence>
<evidence type="ECO:0000256" key="3">
    <source>
        <dbReference type="ARBA" id="ARBA00022617"/>
    </source>
</evidence>
<evidence type="ECO:0000256" key="7">
    <source>
        <dbReference type="ARBA" id="ARBA00023136"/>
    </source>
</evidence>
<sequence>MAHRIDRVAAGKPLVFAAALVPLGILAWRIHGNTLGPDPVAQLEHDTGLWALRFLLVTLAITPLRRLTGWSAALRFRRMLGLFAFFYASVHLAVYLVVDLGGFWSQVLTEIAKKPFVTVGFLAWLLMIPLAATSTRSMMRRLGGLWQRLHRLVYVSGALAALHFLWQVKYGKTIAAIEPVVYAGIFAMLMVARLPDWIRRSRQRRAAASGRVAPGRPLVQ</sequence>
<keyword evidence="8" id="KW-0249">Electron transport</keyword>
<evidence type="ECO:0000256" key="4">
    <source>
        <dbReference type="ARBA" id="ARBA00022692"/>
    </source>
</evidence>
<dbReference type="GO" id="GO:0046872">
    <property type="term" value="F:metal ion binding"/>
    <property type="evidence" value="ECO:0007669"/>
    <property type="project" value="UniProtKB-KW"/>
</dbReference>
<dbReference type="HAMAP" id="MF_01207">
    <property type="entry name" value="MsrQ"/>
    <property type="match status" value="1"/>
</dbReference>
<evidence type="ECO:0000256" key="5">
    <source>
        <dbReference type="ARBA" id="ARBA00022989"/>
    </source>
</evidence>
<dbReference type="Proteomes" id="UP000198575">
    <property type="component" value="Unassembled WGS sequence"/>
</dbReference>
<dbReference type="Pfam" id="PF01794">
    <property type="entry name" value="Ferric_reduct"/>
    <property type="match status" value="1"/>
</dbReference>
<keyword evidence="2 8" id="KW-0813">Transport</keyword>
<keyword evidence="8" id="KW-0288">FMN</keyword>
<dbReference type="EMBL" id="FOVF01000003">
    <property type="protein sequence ID" value="SFN06185.1"/>
    <property type="molecule type" value="Genomic_DNA"/>
</dbReference>
<feature type="transmembrane region" description="Helical" evidence="8">
    <location>
        <begin position="80"/>
        <end position="104"/>
    </location>
</feature>
<comment type="similarity">
    <text evidence="8">Belongs to the MsrQ family.</text>
</comment>
<dbReference type="GO" id="GO:0005886">
    <property type="term" value="C:plasma membrane"/>
    <property type="evidence" value="ECO:0007669"/>
    <property type="project" value="UniProtKB-SubCell"/>
</dbReference>